<dbReference type="EMBL" id="AP024233">
    <property type="protein sequence ID" value="BCO09094.1"/>
    <property type="molecule type" value="Genomic_DNA"/>
</dbReference>
<gene>
    <name evidence="1" type="ORF">GF1_14700</name>
</gene>
<proteinExistence type="predicted"/>
<dbReference type="KEGG" id="ddu:GF1_14700"/>
<reference evidence="1" key="1">
    <citation type="submission" date="2020-12" db="EMBL/GenBank/DDBJ databases">
        <title>Desulfobium dissulfuricans gen. nov., sp. nov., a novel mesophilic, sulfate-reducing bacterium isolated from a deep-sea hydrothermal vent.</title>
        <authorList>
            <person name="Hashimoto Y."/>
            <person name="Tame A."/>
            <person name="Sawayama S."/>
            <person name="Miyazaki J."/>
            <person name="Takai K."/>
            <person name="Nakagawa S."/>
        </authorList>
    </citation>
    <scope>NUCLEOTIDE SEQUENCE</scope>
    <source>
        <strain evidence="1">GF1</strain>
    </source>
</reference>
<sequence>MTNNVFIGAPGKQMLEKGDRFPESLFQEKPSTEIRGKSRGKGTSGAMGVGGQNLMVCDRYALYFIVIS</sequence>
<organism evidence="1 2">
    <name type="scientific">Desulfolithobacter dissulfuricans</name>
    <dbReference type="NCBI Taxonomy" id="2795293"/>
    <lineage>
        <taxon>Bacteria</taxon>
        <taxon>Pseudomonadati</taxon>
        <taxon>Thermodesulfobacteriota</taxon>
        <taxon>Desulfobulbia</taxon>
        <taxon>Desulfobulbales</taxon>
        <taxon>Desulfobulbaceae</taxon>
        <taxon>Desulfolithobacter</taxon>
    </lineage>
</organism>
<dbReference type="AlphaFoldDB" id="A0A915XHV1"/>
<evidence type="ECO:0000313" key="2">
    <source>
        <dbReference type="Proteomes" id="UP001063350"/>
    </source>
</evidence>
<dbReference type="Proteomes" id="UP001063350">
    <property type="component" value="Chromosome"/>
</dbReference>
<evidence type="ECO:0000313" key="1">
    <source>
        <dbReference type="EMBL" id="BCO09094.1"/>
    </source>
</evidence>
<name>A0A915XHV1_9BACT</name>
<protein>
    <submittedName>
        <fullName evidence="1">Uncharacterized protein</fullName>
    </submittedName>
</protein>
<accession>A0A915XHV1</accession>
<keyword evidence="2" id="KW-1185">Reference proteome</keyword>